<gene>
    <name evidence="2" type="ORF">ASPVEDRAFT_72968</name>
</gene>
<sequence length="423" mass="47944">MEAMVRDNIFQFNLAKTNSLYPNNAARFFLALMPCYRDTTITRDGFQSSYGRFFTDNGRVERVDGASLRRMFLPKITPEGNEQLRDCRNFVRDQLQHYGVSFDESQFSGNGMMLLKRCLEAGKCDTVPVHILSLQEQMHREWIETQDREYIADYVDWCISNWTDARSREKVSGLHQETARGCIIQTVFMGWDSAAVKKAASGHAAKGKKEFEAPKKKLKEEEDKLAAEKTEKHNEYLKSLKKKKTNPSPIGADELNLDIHATDEPGNFQACFDFGVIEGVMLIGTDIAALKQYGAQADREAEGDSEEEDGGTPQIGTKRKALSPNKDRGRPKKAQAGTPQTYQLRSRHREQGEGVIDPDPAAGIIKFKDKHLAEFVGRADLSDVGSGVSFTARKITDEPCPRRREWADYSEEQYERELVGRWH</sequence>
<name>A0A1L9PPA5_ASPVE</name>
<evidence type="ECO:0000313" key="2">
    <source>
        <dbReference type="EMBL" id="OJJ03245.1"/>
    </source>
</evidence>
<accession>A0A1L9PPA5</accession>
<dbReference type="GeneID" id="63731692"/>
<protein>
    <submittedName>
        <fullName evidence="2">Uncharacterized protein</fullName>
    </submittedName>
</protein>
<dbReference type="STRING" id="1036611.A0A1L9PPA5"/>
<feature type="region of interest" description="Disordered" evidence="1">
    <location>
        <begin position="298"/>
        <end position="359"/>
    </location>
</feature>
<keyword evidence="3" id="KW-1185">Reference proteome</keyword>
<reference evidence="3" key="1">
    <citation type="journal article" date="2017" name="Genome Biol.">
        <title>Comparative genomics reveals high biological diversity and specific adaptations in the industrially and medically important fungal genus Aspergillus.</title>
        <authorList>
            <person name="de Vries R.P."/>
            <person name="Riley R."/>
            <person name="Wiebenga A."/>
            <person name="Aguilar-Osorio G."/>
            <person name="Amillis S."/>
            <person name="Uchima C.A."/>
            <person name="Anderluh G."/>
            <person name="Asadollahi M."/>
            <person name="Askin M."/>
            <person name="Barry K."/>
            <person name="Battaglia E."/>
            <person name="Bayram O."/>
            <person name="Benocci T."/>
            <person name="Braus-Stromeyer S.A."/>
            <person name="Caldana C."/>
            <person name="Canovas D."/>
            <person name="Cerqueira G.C."/>
            <person name="Chen F."/>
            <person name="Chen W."/>
            <person name="Choi C."/>
            <person name="Clum A."/>
            <person name="Dos Santos R.A."/>
            <person name="Damasio A.R."/>
            <person name="Diallinas G."/>
            <person name="Emri T."/>
            <person name="Fekete E."/>
            <person name="Flipphi M."/>
            <person name="Freyberg S."/>
            <person name="Gallo A."/>
            <person name="Gournas C."/>
            <person name="Habgood R."/>
            <person name="Hainaut M."/>
            <person name="Harispe M.L."/>
            <person name="Henrissat B."/>
            <person name="Hilden K.S."/>
            <person name="Hope R."/>
            <person name="Hossain A."/>
            <person name="Karabika E."/>
            <person name="Karaffa L."/>
            <person name="Karanyi Z."/>
            <person name="Krasevec N."/>
            <person name="Kuo A."/>
            <person name="Kusch H."/>
            <person name="LaButti K."/>
            <person name="Lagendijk E.L."/>
            <person name="Lapidus A."/>
            <person name="Levasseur A."/>
            <person name="Lindquist E."/>
            <person name="Lipzen A."/>
            <person name="Logrieco A.F."/>
            <person name="MacCabe A."/>
            <person name="Maekelae M.R."/>
            <person name="Malavazi I."/>
            <person name="Melin P."/>
            <person name="Meyer V."/>
            <person name="Mielnichuk N."/>
            <person name="Miskei M."/>
            <person name="Molnar A.P."/>
            <person name="Mule G."/>
            <person name="Ngan C.Y."/>
            <person name="Orejas M."/>
            <person name="Orosz E."/>
            <person name="Ouedraogo J.P."/>
            <person name="Overkamp K.M."/>
            <person name="Park H.-S."/>
            <person name="Perrone G."/>
            <person name="Piumi F."/>
            <person name="Punt P.J."/>
            <person name="Ram A.F."/>
            <person name="Ramon A."/>
            <person name="Rauscher S."/>
            <person name="Record E."/>
            <person name="Riano-Pachon D.M."/>
            <person name="Robert V."/>
            <person name="Roehrig J."/>
            <person name="Ruller R."/>
            <person name="Salamov A."/>
            <person name="Salih N.S."/>
            <person name="Samson R.A."/>
            <person name="Sandor E."/>
            <person name="Sanguinetti M."/>
            <person name="Schuetze T."/>
            <person name="Sepcic K."/>
            <person name="Shelest E."/>
            <person name="Sherlock G."/>
            <person name="Sophianopoulou V."/>
            <person name="Squina F.M."/>
            <person name="Sun H."/>
            <person name="Susca A."/>
            <person name="Todd R.B."/>
            <person name="Tsang A."/>
            <person name="Unkles S.E."/>
            <person name="van de Wiele N."/>
            <person name="van Rossen-Uffink D."/>
            <person name="Oliveira J.V."/>
            <person name="Vesth T.C."/>
            <person name="Visser J."/>
            <person name="Yu J.-H."/>
            <person name="Zhou M."/>
            <person name="Andersen M.R."/>
            <person name="Archer D.B."/>
            <person name="Baker S.E."/>
            <person name="Benoit I."/>
            <person name="Brakhage A.A."/>
            <person name="Braus G.H."/>
            <person name="Fischer R."/>
            <person name="Frisvad J.C."/>
            <person name="Goldman G.H."/>
            <person name="Houbraken J."/>
            <person name="Oakley B."/>
            <person name="Pocsi I."/>
            <person name="Scazzocchio C."/>
            <person name="Seiboth B."/>
            <person name="vanKuyk P.A."/>
            <person name="Wortman J."/>
            <person name="Dyer P.S."/>
            <person name="Grigoriev I.V."/>
        </authorList>
    </citation>
    <scope>NUCLEOTIDE SEQUENCE [LARGE SCALE GENOMIC DNA]</scope>
    <source>
        <strain evidence="3">CBS 583.65</strain>
    </source>
</reference>
<dbReference type="EMBL" id="KV878130">
    <property type="protein sequence ID" value="OJJ03245.1"/>
    <property type="molecule type" value="Genomic_DNA"/>
</dbReference>
<organism evidence="2 3">
    <name type="scientific">Aspergillus versicolor CBS 583.65</name>
    <dbReference type="NCBI Taxonomy" id="1036611"/>
    <lineage>
        <taxon>Eukaryota</taxon>
        <taxon>Fungi</taxon>
        <taxon>Dikarya</taxon>
        <taxon>Ascomycota</taxon>
        <taxon>Pezizomycotina</taxon>
        <taxon>Eurotiomycetes</taxon>
        <taxon>Eurotiomycetidae</taxon>
        <taxon>Eurotiales</taxon>
        <taxon>Aspergillaceae</taxon>
        <taxon>Aspergillus</taxon>
        <taxon>Aspergillus subgen. Nidulantes</taxon>
    </lineage>
</organism>
<proteinExistence type="predicted"/>
<evidence type="ECO:0000313" key="3">
    <source>
        <dbReference type="Proteomes" id="UP000184073"/>
    </source>
</evidence>
<dbReference type="RefSeq" id="XP_040669007.1">
    <property type="nucleotide sequence ID" value="XM_040816181.1"/>
</dbReference>
<dbReference type="VEuPathDB" id="FungiDB:ASPVEDRAFT_72968"/>
<dbReference type="OrthoDB" id="4630416at2759"/>
<dbReference type="Proteomes" id="UP000184073">
    <property type="component" value="Unassembled WGS sequence"/>
</dbReference>
<dbReference type="AlphaFoldDB" id="A0A1L9PPA5"/>
<evidence type="ECO:0000256" key="1">
    <source>
        <dbReference type="SAM" id="MobiDB-lite"/>
    </source>
</evidence>